<dbReference type="InterPro" id="IPR032466">
    <property type="entry name" value="Metal_Hydrolase"/>
</dbReference>
<evidence type="ECO:0000313" key="6">
    <source>
        <dbReference type="EMBL" id="KYG32908.1"/>
    </source>
</evidence>
<dbReference type="InterPro" id="IPR011059">
    <property type="entry name" value="Metal-dep_hydrolase_composite"/>
</dbReference>
<keyword evidence="1 4" id="KW-0479">Metal-binding</keyword>
<dbReference type="CDD" id="cd01298">
    <property type="entry name" value="ATZ_TRZ_like"/>
    <property type="match status" value="1"/>
</dbReference>
<dbReference type="GO" id="GO:0050270">
    <property type="term" value="F:S-adenosylhomocysteine deaminase activity"/>
    <property type="evidence" value="ECO:0007669"/>
    <property type="project" value="UniProtKB-UniRule"/>
</dbReference>
<keyword evidence="3 4" id="KW-0862">Zinc</keyword>
<dbReference type="OrthoDB" id="9807210at2"/>
<dbReference type="PANTHER" id="PTHR43794">
    <property type="entry name" value="AMINOHYDROLASE SSNA-RELATED"/>
    <property type="match status" value="1"/>
</dbReference>
<evidence type="ECO:0000256" key="1">
    <source>
        <dbReference type="ARBA" id="ARBA00022723"/>
    </source>
</evidence>
<evidence type="ECO:0000259" key="5">
    <source>
        <dbReference type="Pfam" id="PF01979"/>
    </source>
</evidence>
<dbReference type="EC" id="3.5.4.31" evidence="4"/>
<dbReference type="GO" id="GO:0046872">
    <property type="term" value="F:metal ion binding"/>
    <property type="evidence" value="ECO:0007669"/>
    <property type="project" value="UniProtKB-KW"/>
</dbReference>
<organism evidence="6 7">
    <name type="scientific">Alkalihalobacillus trypoxylicola</name>
    <dbReference type="NCBI Taxonomy" id="519424"/>
    <lineage>
        <taxon>Bacteria</taxon>
        <taxon>Bacillati</taxon>
        <taxon>Bacillota</taxon>
        <taxon>Bacilli</taxon>
        <taxon>Bacillales</taxon>
        <taxon>Bacillaceae</taxon>
        <taxon>Alkalihalobacillus</taxon>
    </lineage>
</organism>
<dbReference type="InterPro" id="IPR006680">
    <property type="entry name" value="Amidohydro-rel"/>
</dbReference>
<comment type="caution">
    <text evidence="4">Lacks conserved residue(s) required for the propagation of feature annotation.</text>
</comment>
<feature type="binding site" evidence="4">
    <location>
        <position position="74"/>
    </location>
    <ligand>
        <name>Zn(2+)</name>
        <dbReference type="ChEBI" id="CHEBI:29105"/>
    </ligand>
</feature>
<accession>A0A161PH53</accession>
<evidence type="ECO:0000313" key="7">
    <source>
        <dbReference type="Proteomes" id="UP000075806"/>
    </source>
</evidence>
<dbReference type="InterPro" id="IPR050287">
    <property type="entry name" value="MTA/SAH_deaminase"/>
</dbReference>
<protein>
    <recommendedName>
        <fullName evidence="4">5-methylthioadenosine/S-adenosylhomocysteine deaminase</fullName>
        <shortName evidence="4">MTA/SAH deaminase</shortName>
        <ecNumber evidence="4">3.5.4.28</ecNumber>
        <ecNumber evidence="4">3.5.4.31</ecNumber>
    </recommendedName>
</protein>
<comment type="similarity">
    <text evidence="4">Belongs to the metallo-dependent hydrolases superfamily. MTA/SAH deaminase family.</text>
</comment>
<reference evidence="6" key="1">
    <citation type="submission" date="2016-02" db="EMBL/GenBank/DDBJ databases">
        <title>Genome sequence of Bacillus trypoxylicola KCTC 13244(T).</title>
        <authorList>
            <person name="Jeong H."/>
            <person name="Park S.-H."/>
            <person name="Choi S.-K."/>
        </authorList>
    </citation>
    <scope>NUCLEOTIDE SEQUENCE [LARGE SCALE GENOMIC DNA]</scope>
    <source>
        <strain evidence="6">KCTC 13244</strain>
    </source>
</reference>
<keyword evidence="2 4" id="KW-0378">Hydrolase</keyword>
<comment type="catalytic activity">
    <reaction evidence="4">
        <text>S-adenosyl-L-homocysteine + H2O + H(+) = S-inosyl-L-homocysteine + NH4(+)</text>
        <dbReference type="Rhea" id="RHEA:20716"/>
        <dbReference type="ChEBI" id="CHEBI:15377"/>
        <dbReference type="ChEBI" id="CHEBI:15378"/>
        <dbReference type="ChEBI" id="CHEBI:28938"/>
        <dbReference type="ChEBI" id="CHEBI:57856"/>
        <dbReference type="ChEBI" id="CHEBI:57985"/>
        <dbReference type="EC" id="3.5.4.28"/>
    </reaction>
</comment>
<proteinExistence type="inferred from homology"/>
<dbReference type="PANTHER" id="PTHR43794:SF11">
    <property type="entry name" value="AMIDOHYDROLASE-RELATED DOMAIN-CONTAINING PROTEIN"/>
    <property type="match status" value="1"/>
</dbReference>
<feature type="binding site" evidence="4">
    <location>
        <position position="72"/>
    </location>
    <ligand>
        <name>Zn(2+)</name>
        <dbReference type="ChEBI" id="CHEBI:29105"/>
    </ligand>
</feature>
<dbReference type="AlphaFoldDB" id="A0A161PH53"/>
<comment type="caution">
    <text evidence="6">The sequence shown here is derived from an EMBL/GenBank/DDBJ whole genome shotgun (WGS) entry which is preliminary data.</text>
</comment>
<feature type="binding site" evidence="4">
    <location>
        <position position="194"/>
    </location>
    <ligand>
        <name>substrate</name>
    </ligand>
</feature>
<evidence type="ECO:0000256" key="2">
    <source>
        <dbReference type="ARBA" id="ARBA00022801"/>
    </source>
</evidence>
<feature type="binding site" evidence="4">
    <location>
        <position position="312"/>
    </location>
    <ligand>
        <name>Zn(2+)</name>
        <dbReference type="ChEBI" id="CHEBI:29105"/>
    </ligand>
</feature>
<comment type="cofactor">
    <cofactor evidence="4">
        <name>Zn(2+)</name>
        <dbReference type="ChEBI" id="CHEBI:29105"/>
    </cofactor>
    <text evidence="4">Binds 1 zinc ion per subunit.</text>
</comment>
<name>A0A161PH53_9BACI</name>
<dbReference type="Proteomes" id="UP000075806">
    <property type="component" value="Unassembled WGS sequence"/>
</dbReference>
<dbReference type="Gene3D" id="3.20.20.140">
    <property type="entry name" value="Metal-dependent hydrolases"/>
    <property type="match status" value="1"/>
</dbReference>
<feature type="binding site" evidence="4">
    <location>
        <position position="101"/>
    </location>
    <ligand>
        <name>substrate</name>
    </ligand>
</feature>
<dbReference type="SUPFAM" id="SSF51338">
    <property type="entry name" value="Composite domain of metallo-dependent hydrolases"/>
    <property type="match status" value="1"/>
</dbReference>
<feature type="binding site" evidence="4">
    <location>
        <position position="224"/>
    </location>
    <ligand>
        <name>substrate</name>
    </ligand>
</feature>
<comment type="catalytic activity">
    <reaction evidence="4">
        <text>S-methyl-5'-thioadenosine + H2O + H(+) = S-methyl-5'-thioinosine + NH4(+)</text>
        <dbReference type="Rhea" id="RHEA:25025"/>
        <dbReference type="ChEBI" id="CHEBI:15377"/>
        <dbReference type="ChEBI" id="CHEBI:15378"/>
        <dbReference type="ChEBI" id="CHEBI:17509"/>
        <dbReference type="ChEBI" id="CHEBI:28938"/>
        <dbReference type="ChEBI" id="CHEBI:48595"/>
        <dbReference type="EC" id="3.5.4.31"/>
    </reaction>
</comment>
<dbReference type="GO" id="GO:0090614">
    <property type="term" value="F:5'-methylthioadenosine deaminase activity"/>
    <property type="evidence" value="ECO:0007669"/>
    <property type="project" value="UniProtKB-UniRule"/>
</dbReference>
<evidence type="ECO:0000256" key="4">
    <source>
        <dbReference type="HAMAP-Rule" id="MF_01281"/>
    </source>
</evidence>
<evidence type="ECO:0000256" key="3">
    <source>
        <dbReference type="ARBA" id="ARBA00022833"/>
    </source>
</evidence>
<gene>
    <name evidence="4" type="primary">mtaD</name>
    <name evidence="6" type="ORF">AZF04_18205</name>
</gene>
<sequence length="445" mass="50543">MTKENNTHSILIRNINWVSHQQNQVTNGYVIIENGTFSKLGEGEPTPQELDRVKQVKWGKGKWLIPGFVNTHTHTGMNLQRGYSDQLPLQQWLQQKMWPFEANLDREAVAAARGLAMVEMIKSGTTTFLEMYHLFMDDFAEDIINSGMRASLMRAMIGLCSREEQDAKLKEATHFAKTWHKEANGRIHTMMAPHAPYTCPPDFIERIVEVANDLSIPVHMHLAETLKETEDHIHTYGLHPIQHLEELQLLNEVDWLFAHAVHLKEKHIEIIQNAQSNISISHNPISNLKLGSGIAPIKMMLEKGIPITLGTDSVASNNTLDMVEEMRVAALIHKGINQNPMLMDEITTFNMATINGYRALQFEQVKGIVEGSEADFLLINQNEAHLQPSIQIFSHLVFALNSHDITDVYVQGKALMENRELLTLDKEKIIQEANAHFHRLEGLLK</sequence>
<comment type="function">
    <text evidence="4">Catalyzes the deamination of 5-methylthioadenosine and S-adenosyl-L-homocysteine into 5-methylthioinosine and S-inosyl-L-homocysteine, respectively. Is also able to deaminate adenosine.</text>
</comment>
<dbReference type="EMBL" id="LTAO01000011">
    <property type="protein sequence ID" value="KYG32908.1"/>
    <property type="molecule type" value="Genomic_DNA"/>
</dbReference>
<feature type="domain" description="Amidohydrolase-related" evidence="5">
    <location>
        <begin position="64"/>
        <end position="414"/>
    </location>
</feature>
<dbReference type="InterPro" id="IPR023512">
    <property type="entry name" value="Deaminase_MtaD/DadD"/>
</dbReference>
<dbReference type="FunFam" id="3.20.20.140:FF:000014">
    <property type="entry name" value="5-methylthioadenosine/S-adenosylhomocysteine deaminase"/>
    <property type="match status" value="1"/>
</dbReference>
<feature type="binding site" evidence="4">
    <location>
        <position position="221"/>
    </location>
    <ligand>
        <name>Zn(2+)</name>
        <dbReference type="ChEBI" id="CHEBI:29105"/>
    </ligand>
</feature>
<keyword evidence="7" id="KW-1185">Reference proteome</keyword>
<dbReference type="EC" id="3.5.4.28" evidence="4"/>
<feature type="binding site" evidence="4">
    <location>
        <position position="312"/>
    </location>
    <ligand>
        <name>substrate</name>
    </ligand>
</feature>
<dbReference type="Gene3D" id="2.30.40.10">
    <property type="entry name" value="Urease, subunit C, domain 1"/>
    <property type="match status" value="1"/>
</dbReference>
<feature type="binding site" evidence="4">
    <location>
        <position position="154"/>
    </location>
    <ligand>
        <name>substrate</name>
    </ligand>
</feature>
<dbReference type="Pfam" id="PF01979">
    <property type="entry name" value="Amidohydro_1"/>
    <property type="match status" value="1"/>
</dbReference>
<dbReference type="SUPFAM" id="SSF51556">
    <property type="entry name" value="Metallo-dependent hydrolases"/>
    <property type="match status" value="1"/>
</dbReference>
<dbReference type="HAMAP" id="MF_01281">
    <property type="entry name" value="MTA_SAH_deamin"/>
    <property type="match status" value="1"/>
</dbReference>
<dbReference type="STRING" id="519424.AZF04_18205"/>